<feature type="active site" description="Proton acceptor" evidence="7">
    <location>
        <position position="360"/>
    </location>
</feature>
<dbReference type="InterPro" id="IPR036460">
    <property type="entry name" value="Cu_amine_oxidase_C_sf"/>
</dbReference>
<evidence type="ECO:0000259" key="11">
    <source>
        <dbReference type="Pfam" id="PF09248"/>
    </source>
</evidence>
<evidence type="ECO:0000256" key="5">
    <source>
        <dbReference type="ARBA" id="ARBA00023002"/>
    </source>
</evidence>
<evidence type="ECO:0000256" key="3">
    <source>
        <dbReference type="ARBA" id="ARBA00022723"/>
    </source>
</evidence>
<dbReference type="GO" id="GO:0048038">
    <property type="term" value="F:quinone binding"/>
    <property type="evidence" value="ECO:0007669"/>
    <property type="project" value="InterPro"/>
</dbReference>
<evidence type="ECO:0000256" key="2">
    <source>
        <dbReference type="ARBA" id="ARBA00007983"/>
    </source>
</evidence>
<dbReference type="InterPro" id="IPR015798">
    <property type="entry name" value="Cu_amine_oxidase_C"/>
</dbReference>
<dbReference type="GO" id="GO:0005507">
    <property type="term" value="F:copper ion binding"/>
    <property type="evidence" value="ECO:0007669"/>
    <property type="project" value="InterPro"/>
</dbReference>
<dbReference type="Pfam" id="PF01179">
    <property type="entry name" value="Cu_amine_oxid"/>
    <property type="match status" value="1"/>
</dbReference>
<proteinExistence type="inferred from homology"/>
<dbReference type="Gene3D" id="3.10.450.40">
    <property type="match status" value="1"/>
</dbReference>
<evidence type="ECO:0000256" key="4">
    <source>
        <dbReference type="ARBA" id="ARBA00022772"/>
    </source>
</evidence>
<name>A0A8H4N3I6_9PEZI</name>
<dbReference type="PANTHER" id="PTHR10638">
    <property type="entry name" value="COPPER AMINE OXIDASE"/>
    <property type="match status" value="1"/>
</dbReference>
<dbReference type="SUPFAM" id="SSF49998">
    <property type="entry name" value="Amine oxidase catalytic domain"/>
    <property type="match status" value="1"/>
</dbReference>
<dbReference type="InterPro" id="IPR015328">
    <property type="entry name" value="DUF1965"/>
</dbReference>
<dbReference type="OrthoDB" id="3944494at2759"/>
<feature type="domain" description="DUF1965" evidence="11">
    <location>
        <begin position="244"/>
        <end position="295"/>
    </location>
</feature>
<comment type="cofactor">
    <cofactor evidence="9">
        <name>Cu cation</name>
        <dbReference type="ChEBI" id="CHEBI:23378"/>
    </cofactor>
    <text evidence="9">Contains 1 topaquinone per subunit.</text>
</comment>
<keyword evidence="6 9" id="KW-0186">Copper</keyword>
<dbReference type="Pfam" id="PF09248">
    <property type="entry name" value="DUF1965"/>
    <property type="match status" value="1"/>
</dbReference>
<evidence type="ECO:0000256" key="9">
    <source>
        <dbReference type="RuleBase" id="RU000672"/>
    </source>
</evidence>
<gene>
    <name evidence="12" type="ORF">GTA08_BOTSDO09748</name>
</gene>
<keyword evidence="13" id="KW-1185">Reference proteome</keyword>
<dbReference type="EMBL" id="WWBZ02000073">
    <property type="protein sequence ID" value="KAF4301782.1"/>
    <property type="molecule type" value="Genomic_DNA"/>
</dbReference>
<comment type="PTM">
    <text evidence="8 9">Topaquinone (TPQ) is generated by copper-dependent autoxidation of a specific tyrosyl residue.</text>
</comment>
<evidence type="ECO:0000256" key="8">
    <source>
        <dbReference type="PIRSR" id="PIRSR600269-51"/>
    </source>
</evidence>
<comment type="cofactor">
    <cofactor evidence="1">
        <name>Cu cation</name>
        <dbReference type="ChEBI" id="CHEBI:23378"/>
    </cofactor>
</comment>
<dbReference type="AlphaFoldDB" id="A0A8H4N3I6"/>
<evidence type="ECO:0000313" key="12">
    <source>
        <dbReference type="EMBL" id="KAF4301782.1"/>
    </source>
</evidence>
<evidence type="ECO:0000313" key="13">
    <source>
        <dbReference type="Proteomes" id="UP000572817"/>
    </source>
</evidence>
<sequence length="573" mass="65830">MLDKMRERFMPEDELQGLLLLHPEETPDEVIPKISLYRLHDDHSNGEKGWNLLKDSRNAEQLRDGGDRWLLDRVLQNDWLRDEMLTFSKGKQIQWSKKAVNAYFAKVDAFLERMLLLIHHSNNMYGHHRGIFIDEGLVGTVTSYHKGYSVTSSTKIIHRFIPREVSELLVYYLWLVLPFWQQLDVLYNKRKEPPSTFLWPTATGYEPGSLQRIAAPSLLNCIIQLELAAVILRSVREVQFHRKRDPSQWQVKGWFYKNEFYATTDEFHEAYESPDFEKLGVNREGDWARIKHQGPSPNMDDISPPTMGFSFYMTFDSDIGLSLYEIRYKGNGILYELGSQAVLVHYAGNYPYQSAYVSRDSLPGIGFSVDELIPGYDFPSYTTFIDTVRGGGEAHLRSLCLFEYPADSPIQRHATSDYASATSNTYFTAHSVSSVQDYTYIFSYNFYLDGTIAVDDQASGYIITAHYAHNQDYDHRIHDHLSGSMHEQIVNFKAGFDILGTRNTAQIIRNRTFITNEDRGRFDWDDPSGQKQLVILNQDTPKEYGECPRYHIVPGQPAGATQARLTGIVRSAG</sequence>
<dbReference type="InterPro" id="IPR000269">
    <property type="entry name" value="Cu_amine_oxidase"/>
</dbReference>
<keyword evidence="4 7" id="KW-0801">TPQ</keyword>
<evidence type="ECO:0000256" key="7">
    <source>
        <dbReference type="PIRSR" id="PIRSR600269-50"/>
    </source>
</evidence>
<dbReference type="GO" id="GO:0009308">
    <property type="term" value="P:amine metabolic process"/>
    <property type="evidence" value="ECO:0007669"/>
    <property type="project" value="UniProtKB-UniRule"/>
</dbReference>
<dbReference type="InterPro" id="IPR016182">
    <property type="entry name" value="Cu_amine_oxidase_N-reg"/>
</dbReference>
<feature type="domain" description="Copper amine oxidase catalytic" evidence="10">
    <location>
        <begin position="306"/>
        <end position="558"/>
    </location>
</feature>
<dbReference type="GO" id="GO:0008131">
    <property type="term" value="F:primary methylamine oxidase activity"/>
    <property type="evidence" value="ECO:0007669"/>
    <property type="project" value="InterPro"/>
</dbReference>
<protein>
    <recommendedName>
        <fullName evidence="9">Amine oxidase</fullName>
        <ecNumber evidence="9">1.4.3.-</ecNumber>
    </recommendedName>
</protein>
<reference evidence="12" key="1">
    <citation type="submission" date="2020-04" db="EMBL/GenBank/DDBJ databases">
        <title>Genome Assembly and Annotation of Botryosphaeria dothidea sdau 11-99, a Latent Pathogen of Apple Fruit Ring Rot in China.</title>
        <authorList>
            <person name="Yu C."/>
            <person name="Diao Y."/>
            <person name="Lu Q."/>
            <person name="Zhao J."/>
            <person name="Cui S."/>
            <person name="Peng C."/>
            <person name="He B."/>
            <person name="Liu H."/>
        </authorList>
    </citation>
    <scope>NUCLEOTIDE SEQUENCE [LARGE SCALE GENOMIC DNA]</scope>
    <source>
        <strain evidence="12">Sdau11-99</strain>
    </source>
</reference>
<keyword evidence="3 9" id="KW-0479">Metal-binding</keyword>
<feature type="modified residue" description="2',4',5'-topaquinone" evidence="8">
    <location>
        <position position="438"/>
    </location>
</feature>
<keyword evidence="5 9" id="KW-0560">Oxidoreductase</keyword>
<dbReference type="Gene3D" id="2.70.98.20">
    <property type="entry name" value="Copper amine oxidase, catalytic domain"/>
    <property type="match status" value="1"/>
</dbReference>
<evidence type="ECO:0000256" key="1">
    <source>
        <dbReference type="ARBA" id="ARBA00001935"/>
    </source>
</evidence>
<comment type="caution">
    <text evidence="12">The sequence shown here is derived from an EMBL/GenBank/DDBJ whole genome shotgun (WGS) entry which is preliminary data.</text>
</comment>
<dbReference type="PANTHER" id="PTHR10638:SF20">
    <property type="entry name" value="AMINE OXIDASE"/>
    <property type="match status" value="1"/>
</dbReference>
<feature type="active site" description="Schiff-base intermediate with substrate; via topaquinone" evidence="7">
    <location>
        <position position="438"/>
    </location>
</feature>
<dbReference type="GO" id="GO:0005886">
    <property type="term" value="C:plasma membrane"/>
    <property type="evidence" value="ECO:0007669"/>
    <property type="project" value="TreeGrafter"/>
</dbReference>
<evidence type="ECO:0000256" key="6">
    <source>
        <dbReference type="ARBA" id="ARBA00023008"/>
    </source>
</evidence>
<organism evidence="12 13">
    <name type="scientific">Botryosphaeria dothidea</name>
    <dbReference type="NCBI Taxonomy" id="55169"/>
    <lineage>
        <taxon>Eukaryota</taxon>
        <taxon>Fungi</taxon>
        <taxon>Dikarya</taxon>
        <taxon>Ascomycota</taxon>
        <taxon>Pezizomycotina</taxon>
        <taxon>Dothideomycetes</taxon>
        <taxon>Dothideomycetes incertae sedis</taxon>
        <taxon>Botryosphaeriales</taxon>
        <taxon>Botryosphaeriaceae</taxon>
        <taxon>Botryosphaeria</taxon>
    </lineage>
</organism>
<dbReference type="EC" id="1.4.3.-" evidence="9"/>
<comment type="similarity">
    <text evidence="2 9">Belongs to the copper/topaquinone oxidase family.</text>
</comment>
<accession>A0A8H4N3I6</accession>
<evidence type="ECO:0000259" key="10">
    <source>
        <dbReference type="Pfam" id="PF01179"/>
    </source>
</evidence>
<dbReference type="Proteomes" id="UP000572817">
    <property type="component" value="Unassembled WGS sequence"/>
</dbReference>
<dbReference type="SUPFAM" id="SSF54416">
    <property type="entry name" value="Amine oxidase N-terminal region"/>
    <property type="match status" value="1"/>
</dbReference>